<dbReference type="GO" id="GO:0006400">
    <property type="term" value="P:tRNA modification"/>
    <property type="evidence" value="ECO:0007669"/>
    <property type="project" value="InterPro"/>
</dbReference>
<dbReference type="AlphaFoldDB" id="A0A9Q3I3M8"/>
<proteinExistence type="predicted"/>
<evidence type="ECO:0000313" key="3">
    <source>
        <dbReference type="EMBL" id="MBW0526092.1"/>
    </source>
</evidence>
<evidence type="ECO:0000313" key="4">
    <source>
        <dbReference type="Proteomes" id="UP000765509"/>
    </source>
</evidence>
<name>A0A9Q3I3M8_9BASI</name>
<evidence type="ECO:0000256" key="1">
    <source>
        <dbReference type="SAM" id="MobiDB-lite"/>
    </source>
</evidence>
<dbReference type="InterPro" id="IPR050852">
    <property type="entry name" value="Queuine_tRNA-ribosyltrfase"/>
</dbReference>
<dbReference type="InterPro" id="IPR036511">
    <property type="entry name" value="TGT-like_sf"/>
</dbReference>
<protein>
    <recommendedName>
        <fullName evidence="2">tRNA-guanine(15) transglycosylase-like domain-containing protein</fullName>
    </recommendedName>
</protein>
<dbReference type="Proteomes" id="UP000765509">
    <property type="component" value="Unassembled WGS sequence"/>
</dbReference>
<reference evidence="3" key="1">
    <citation type="submission" date="2021-03" db="EMBL/GenBank/DDBJ databases">
        <title>Draft genome sequence of rust myrtle Austropuccinia psidii MF-1, a brazilian biotype.</title>
        <authorList>
            <person name="Quecine M.C."/>
            <person name="Pachon D.M.R."/>
            <person name="Bonatelli M.L."/>
            <person name="Correr F.H."/>
            <person name="Franceschini L.M."/>
            <person name="Leite T.F."/>
            <person name="Margarido G.R.A."/>
            <person name="Almeida C.A."/>
            <person name="Ferrarezi J.A."/>
            <person name="Labate C.A."/>
        </authorList>
    </citation>
    <scope>NUCLEOTIDE SEQUENCE</scope>
    <source>
        <strain evidence="3">MF-1</strain>
    </source>
</reference>
<dbReference type="PANTHER" id="PTHR46064">
    <property type="entry name" value="QUEUINE TRNA-RIBOSYLTRANSFERASE ACCESSORY SUBUNIT 2"/>
    <property type="match status" value="1"/>
</dbReference>
<dbReference type="SUPFAM" id="SSF51713">
    <property type="entry name" value="tRNA-guanine transglycosylase"/>
    <property type="match status" value="1"/>
</dbReference>
<dbReference type="Gene3D" id="3.20.20.105">
    <property type="entry name" value="Queuine tRNA-ribosyltransferase-like"/>
    <property type="match status" value="1"/>
</dbReference>
<comment type="caution">
    <text evidence="3">The sequence shown here is derived from an EMBL/GenBank/DDBJ whole genome shotgun (WGS) entry which is preliminary data.</text>
</comment>
<dbReference type="PANTHER" id="PTHR46064:SF1">
    <property type="entry name" value="QUEUINE TRNA-RIBOSYLTRANSFERASE ACCESSORY SUBUNIT 2"/>
    <property type="match status" value="1"/>
</dbReference>
<accession>A0A9Q3I3M8</accession>
<feature type="domain" description="tRNA-guanine(15) transglycosylase-like" evidence="2">
    <location>
        <begin position="71"/>
        <end position="479"/>
    </location>
</feature>
<dbReference type="OrthoDB" id="27601at2759"/>
<feature type="region of interest" description="Disordered" evidence="1">
    <location>
        <begin position="499"/>
        <end position="519"/>
    </location>
</feature>
<evidence type="ECO:0000259" key="2">
    <source>
        <dbReference type="Pfam" id="PF01702"/>
    </source>
</evidence>
<sequence>MLPPASIKQKIWLRTFVVSGLGLKLRRLRRLSLDLKLPPMPDLRHSSAASRTVFSLIDHPTTGSKSHLEPRLGRLQASGRHEPDDSEHGRLGLETPEVVRSTNSGAIPYLTPDNLVKQTSSLSVLHLALKHFCTHADTPPSFVDAPYSLHSYIGLGNQSQRRFLVMMGLREADDEAILPPNGGSYVSISSLRGTHNLKVDDFIRYSLSHPPDILLSLSDQPTHPNPGNNRLKASLDRSLDWLNKLITLNHGRVSIFAEIVGSPNPILVRAFCNQLNIQTSSSTGKTLDHHLAGYAFHLAPLRKTIPVFESKDIDGENRSISSLIKIAYQTLRSDRCRVILGARGPHEILKLIKDLGVDLFVDDWTSDLSTSGVALTFRFGRDLLNVSNQLGPLEPIGLNLFEEQFATDFAPLDLVEATPPITRAYIHHLLHTHELSAHVYLSIHNHNAMSSFTKQIRSLLSQDSYAFYKAVERFYATYESIPPGFQRYQVHESAKQMSKSVEAKRGKGRTFAVTPTSKS</sequence>
<organism evidence="3 4">
    <name type="scientific">Austropuccinia psidii MF-1</name>
    <dbReference type="NCBI Taxonomy" id="1389203"/>
    <lineage>
        <taxon>Eukaryota</taxon>
        <taxon>Fungi</taxon>
        <taxon>Dikarya</taxon>
        <taxon>Basidiomycota</taxon>
        <taxon>Pucciniomycotina</taxon>
        <taxon>Pucciniomycetes</taxon>
        <taxon>Pucciniales</taxon>
        <taxon>Sphaerophragmiaceae</taxon>
        <taxon>Austropuccinia</taxon>
    </lineage>
</organism>
<dbReference type="EMBL" id="AVOT02032348">
    <property type="protein sequence ID" value="MBW0526092.1"/>
    <property type="molecule type" value="Genomic_DNA"/>
</dbReference>
<dbReference type="Pfam" id="PF01702">
    <property type="entry name" value="TGT"/>
    <property type="match status" value="1"/>
</dbReference>
<keyword evidence="4" id="KW-1185">Reference proteome</keyword>
<dbReference type="InterPro" id="IPR002616">
    <property type="entry name" value="tRNA_ribo_trans-like"/>
</dbReference>
<gene>
    <name evidence="3" type="ORF">O181_065807</name>
</gene>